<evidence type="ECO:0000313" key="2">
    <source>
        <dbReference type="Proteomes" id="UP000014570"/>
    </source>
</evidence>
<organism evidence="1 2">
    <name type="scientific">Leptospira borgpetersenii serovar Javanica str. UI 09931</name>
    <dbReference type="NCBI Taxonomy" id="1049767"/>
    <lineage>
        <taxon>Bacteria</taxon>
        <taxon>Pseudomonadati</taxon>
        <taxon>Spirochaetota</taxon>
        <taxon>Spirochaetia</taxon>
        <taxon>Leptospirales</taxon>
        <taxon>Leptospiraceae</taxon>
        <taxon>Leptospira</taxon>
    </lineage>
</organism>
<evidence type="ECO:0000313" key="1">
    <source>
        <dbReference type="EMBL" id="EPG58479.1"/>
    </source>
</evidence>
<gene>
    <name evidence="1" type="ORF">LEP1GSC103_2707</name>
</gene>
<reference evidence="1 2" key="1">
    <citation type="submission" date="2013-04" db="EMBL/GenBank/DDBJ databases">
        <authorList>
            <person name="Harkins D.M."/>
            <person name="Durkin A.S."/>
            <person name="Brinkac L.M."/>
            <person name="Haft D.H."/>
            <person name="Selengut J.D."/>
            <person name="Sanka R."/>
            <person name="DePew J."/>
            <person name="Purushe J."/>
            <person name="Chanthongthip A."/>
            <person name="Lattana O."/>
            <person name="Phetsouvanh R."/>
            <person name="Newton P.N."/>
            <person name="Vinetz J.M."/>
            <person name="Sutton G.G."/>
            <person name="Nierman W.C."/>
            <person name="Fouts D.E."/>
        </authorList>
    </citation>
    <scope>NUCLEOTIDE SEQUENCE [LARGE SCALE GENOMIC DNA]</scope>
    <source>
        <strain evidence="1 2">UI 09931</strain>
    </source>
</reference>
<protein>
    <recommendedName>
        <fullName evidence="3">Lipoprotein</fullName>
    </recommendedName>
</protein>
<sequence>MKSCSFLSAYHYYFTKRLFFFRKSETVRFFLFRPSKVCNLNIPEIRYN</sequence>
<dbReference type="EMBL" id="AHNP02000007">
    <property type="protein sequence ID" value="EPG58479.1"/>
    <property type="molecule type" value="Genomic_DNA"/>
</dbReference>
<comment type="caution">
    <text evidence="1">The sequence shown here is derived from an EMBL/GenBank/DDBJ whole genome shotgun (WGS) entry which is preliminary data.</text>
</comment>
<dbReference type="Proteomes" id="UP000014570">
    <property type="component" value="Unassembled WGS sequence"/>
</dbReference>
<proteinExistence type="predicted"/>
<accession>A0AAV3JFV0</accession>
<dbReference type="AlphaFoldDB" id="A0AAV3JFV0"/>
<evidence type="ECO:0008006" key="3">
    <source>
        <dbReference type="Google" id="ProtNLM"/>
    </source>
</evidence>
<name>A0AAV3JFV0_LEPBO</name>